<dbReference type="SUPFAM" id="SSF46689">
    <property type="entry name" value="Homeodomain-like"/>
    <property type="match status" value="1"/>
</dbReference>
<keyword evidence="5" id="KW-1185">Reference proteome</keyword>
<dbReference type="InterPro" id="IPR009057">
    <property type="entry name" value="Homeodomain-like_sf"/>
</dbReference>
<evidence type="ECO:0000256" key="2">
    <source>
        <dbReference type="PROSITE-ProRule" id="PRU00335"/>
    </source>
</evidence>
<feature type="DNA-binding region" description="H-T-H motif" evidence="2">
    <location>
        <begin position="36"/>
        <end position="55"/>
    </location>
</feature>
<dbReference type="PROSITE" id="PS50977">
    <property type="entry name" value="HTH_TETR_2"/>
    <property type="match status" value="1"/>
</dbReference>
<sequence length="210" mass="22779">MEVPYEATGRTGQKARTRRELLDAARRLLADGHEPSVEEAAAASGISRTTAYRYFPNQSALVAAAHPETGRSSLLPDDAPDAPAARLDLAIREFIRLTLEWEPQLRASLRLALQPGAPSPTLRQGRAIGWIEDALVPLRPHLDTRRLAIAIRAATGIEALVWLIDVAGLTREDAAEMLRANAHAILRAALDDVCPPPRAGREARSAAGRR</sequence>
<dbReference type="Pfam" id="PF00440">
    <property type="entry name" value="TetR_N"/>
    <property type="match status" value="1"/>
</dbReference>
<dbReference type="Proteomes" id="UP001596496">
    <property type="component" value="Unassembled WGS sequence"/>
</dbReference>
<reference evidence="5" key="1">
    <citation type="journal article" date="2019" name="Int. J. Syst. Evol. Microbiol.">
        <title>The Global Catalogue of Microorganisms (GCM) 10K type strain sequencing project: providing services to taxonomists for standard genome sequencing and annotation.</title>
        <authorList>
            <consortium name="The Broad Institute Genomics Platform"/>
            <consortium name="The Broad Institute Genome Sequencing Center for Infectious Disease"/>
            <person name="Wu L."/>
            <person name="Ma J."/>
        </authorList>
    </citation>
    <scope>NUCLEOTIDE SEQUENCE [LARGE SCALE GENOMIC DNA]</scope>
    <source>
        <strain evidence="5">CECT 7649</strain>
    </source>
</reference>
<protein>
    <submittedName>
        <fullName evidence="4">TetR/AcrR family transcriptional regulator</fullName>
    </submittedName>
</protein>
<evidence type="ECO:0000256" key="1">
    <source>
        <dbReference type="ARBA" id="ARBA00023125"/>
    </source>
</evidence>
<comment type="caution">
    <text evidence="4">The sequence shown here is derived from an EMBL/GenBank/DDBJ whole genome shotgun (WGS) entry which is preliminary data.</text>
</comment>
<dbReference type="Gene3D" id="1.10.357.10">
    <property type="entry name" value="Tetracycline Repressor, domain 2"/>
    <property type="match status" value="1"/>
</dbReference>
<evidence type="ECO:0000259" key="3">
    <source>
        <dbReference type="PROSITE" id="PS50977"/>
    </source>
</evidence>
<evidence type="ECO:0000313" key="4">
    <source>
        <dbReference type="EMBL" id="MFC7387844.1"/>
    </source>
</evidence>
<evidence type="ECO:0000313" key="5">
    <source>
        <dbReference type="Proteomes" id="UP001596496"/>
    </source>
</evidence>
<gene>
    <name evidence="4" type="ORF">ACFQSB_36940</name>
</gene>
<dbReference type="RefSeq" id="WP_380831746.1">
    <property type="nucleotide sequence ID" value="NZ_JBHTCG010000045.1"/>
</dbReference>
<proteinExistence type="predicted"/>
<dbReference type="InterPro" id="IPR001647">
    <property type="entry name" value="HTH_TetR"/>
</dbReference>
<accession>A0ABW2PEP3</accession>
<name>A0ABW2PEP3_9ACTN</name>
<keyword evidence="1 2" id="KW-0238">DNA-binding</keyword>
<organism evidence="4 5">
    <name type="scientific">Sphaerisporangium rhizosphaerae</name>
    <dbReference type="NCBI Taxonomy" id="2269375"/>
    <lineage>
        <taxon>Bacteria</taxon>
        <taxon>Bacillati</taxon>
        <taxon>Actinomycetota</taxon>
        <taxon>Actinomycetes</taxon>
        <taxon>Streptosporangiales</taxon>
        <taxon>Streptosporangiaceae</taxon>
        <taxon>Sphaerisporangium</taxon>
    </lineage>
</organism>
<feature type="domain" description="HTH tetR-type" evidence="3">
    <location>
        <begin position="15"/>
        <end position="73"/>
    </location>
</feature>
<dbReference type="EMBL" id="JBHTCG010000045">
    <property type="protein sequence ID" value="MFC7387844.1"/>
    <property type="molecule type" value="Genomic_DNA"/>
</dbReference>